<dbReference type="OrthoDB" id="412381at2759"/>
<dbReference type="PANTHER" id="PTHR46065">
    <property type="entry name" value="E3 UBIQUITIN-PROTEIN LIGASE MARCH 2/3 FAMILY MEMBER"/>
    <property type="match status" value="1"/>
</dbReference>
<dbReference type="GO" id="GO:0016020">
    <property type="term" value="C:membrane"/>
    <property type="evidence" value="ECO:0007669"/>
    <property type="project" value="UniProtKB-SubCell"/>
</dbReference>
<evidence type="ECO:0000256" key="9">
    <source>
        <dbReference type="ARBA" id="ARBA00023136"/>
    </source>
</evidence>
<dbReference type="SMART" id="SM00744">
    <property type="entry name" value="RINGv"/>
    <property type="match status" value="1"/>
</dbReference>
<organism evidence="14 15">
    <name type="scientific">Stentor coeruleus</name>
    <dbReference type="NCBI Taxonomy" id="5963"/>
    <lineage>
        <taxon>Eukaryota</taxon>
        <taxon>Sar</taxon>
        <taxon>Alveolata</taxon>
        <taxon>Ciliophora</taxon>
        <taxon>Postciliodesmatophora</taxon>
        <taxon>Heterotrichea</taxon>
        <taxon>Heterotrichida</taxon>
        <taxon>Stentoridae</taxon>
        <taxon>Stentor</taxon>
    </lineage>
</organism>
<dbReference type="EMBL" id="MPUH01000157">
    <property type="protein sequence ID" value="OMJ88186.1"/>
    <property type="molecule type" value="Genomic_DNA"/>
</dbReference>
<keyword evidence="3 11" id="KW-0812">Transmembrane</keyword>
<feature type="transmembrane region" description="Helical" evidence="11">
    <location>
        <begin position="85"/>
        <end position="106"/>
    </location>
</feature>
<dbReference type="Pfam" id="PF12906">
    <property type="entry name" value="RINGv"/>
    <property type="match status" value="1"/>
</dbReference>
<sequence length="205" mass="23563">MEQNYAKVCRVCFEDESETKKVISPCLCKGSSKYIHEECLYTWITSQAEIKEINKCEICNFKYNIEVKIAKKCSPKVGILENLHLVCYLAIIFLVISILSILVFFVVSKNYVDPNESIVYFLGIISVFVFSLLCSCILVFKLIKQICWVTVREAYKILPAKSEDLDLNTTQLVHSLPRVETVREFGPVTIMNEIVDNSLIYVEHK</sequence>
<dbReference type="PANTHER" id="PTHR46065:SF3">
    <property type="entry name" value="FI20425P1"/>
    <property type="match status" value="1"/>
</dbReference>
<dbReference type="GO" id="GO:0016740">
    <property type="term" value="F:transferase activity"/>
    <property type="evidence" value="ECO:0007669"/>
    <property type="project" value="UniProtKB-KW"/>
</dbReference>
<keyword evidence="5 10" id="KW-0863">Zinc-finger</keyword>
<keyword evidence="2" id="KW-0808">Transferase</keyword>
<evidence type="ECO:0000256" key="7">
    <source>
        <dbReference type="ARBA" id="ARBA00022833"/>
    </source>
</evidence>
<reference evidence="14 15" key="1">
    <citation type="submission" date="2016-11" db="EMBL/GenBank/DDBJ databases">
        <title>The macronuclear genome of Stentor coeruleus: a giant cell with tiny introns.</title>
        <authorList>
            <person name="Slabodnick M."/>
            <person name="Ruby J.G."/>
            <person name="Reiff S.B."/>
            <person name="Swart E.C."/>
            <person name="Gosai S."/>
            <person name="Prabakaran S."/>
            <person name="Witkowska E."/>
            <person name="Larue G.E."/>
            <person name="Fisher S."/>
            <person name="Freeman R.M."/>
            <person name="Gunawardena J."/>
            <person name="Chu W."/>
            <person name="Stover N.A."/>
            <person name="Gregory B.D."/>
            <person name="Nowacki M."/>
            <person name="Derisi J."/>
            <person name="Roy S.W."/>
            <person name="Marshall W.F."/>
            <person name="Sood P."/>
        </authorList>
    </citation>
    <scope>NUCLEOTIDE SEQUENCE [LARGE SCALE GENOMIC DNA]</scope>
    <source>
        <strain evidence="14">WM001</strain>
    </source>
</reference>
<feature type="domain" description="RING-CH-type" evidence="13">
    <location>
        <begin position="1"/>
        <end position="66"/>
    </location>
</feature>
<evidence type="ECO:0000259" key="13">
    <source>
        <dbReference type="PROSITE" id="PS51292"/>
    </source>
</evidence>
<evidence type="ECO:0000256" key="5">
    <source>
        <dbReference type="ARBA" id="ARBA00022771"/>
    </source>
</evidence>
<evidence type="ECO:0000313" key="14">
    <source>
        <dbReference type="EMBL" id="OMJ88186.1"/>
    </source>
</evidence>
<proteinExistence type="predicted"/>
<comment type="subcellular location">
    <subcellularLocation>
        <location evidence="1">Membrane</location>
        <topology evidence="1">Multi-pass membrane protein</topology>
    </subcellularLocation>
</comment>
<evidence type="ECO:0000256" key="6">
    <source>
        <dbReference type="ARBA" id="ARBA00022786"/>
    </source>
</evidence>
<dbReference type="PROSITE" id="PS51292">
    <property type="entry name" value="ZF_RING_CH"/>
    <property type="match status" value="1"/>
</dbReference>
<evidence type="ECO:0000256" key="11">
    <source>
        <dbReference type="SAM" id="Phobius"/>
    </source>
</evidence>
<feature type="transmembrane region" description="Helical" evidence="11">
    <location>
        <begin position="118"/>
        <end position="140"/>
    </location>
</feature>
<protein>
    <submittedName>
        <fullName evidence="14">Uncharacterized protein</fullName>
    </submittedName>
</protein>
<dbReference type="AlphaFoldDB" id="A0A1R2CGW3"/>
<dbReference type="CDD" id="cd16495">
    <property type="entry name" value="RING_CH-C4HC3_MARCH"/>
    <property type="match status" value="1"/>
</dbReference>
<dbReference type="Gene3D" id="3.30.40.10">
    <property type="entry name" value="Zinc/RING finger domain, C3HC4 (zinc finger)"/>
    <property type="match status" value="1"/>
</dbReference>
<dbReference type="PROSITE" id="PS50089">
    <property type="entry name" value="ZF_RING_2"/>
    <property type="match status" value="1"/>
</dbReference>
<keyword evidence="7" id="KW-0862">Zinc</keyword>
<dbReference type="InterPro" id="IPR001841">
    <property type="entry name" value="Znf_RING"/>
</dbReference>
<evidence type="ECO:0000259" key="12">
    <source>
        <dbReference type="PROSITE" id="PS50089"/>
    </source>
</evidence>
<dbReference type="SUPFAM" id="SSF57850">
    <property type="entry name" value="RING/U-box"/>
    <property type="match status" value="1"/>
</dbReference>
<keyword evidence="9 11" id="KW-0472">Membrane</keyword>
<name>A0A1R2CGW3_9CILI</name>
<comment type="caution">
    <text evidence="14">The sequence shown here is derived from an EMBL/GenBank/DDBJ whole genome shotgun (WGS) entry which is preliminary data.</text>
</comment>
<dbReference type="Proteomes" id="UP000187209">
    <property type="component" value="Unassembled WGS sequence"/>
</dbReference>
<dbReference type="InterPro" id="IPR013083">
    <property type="entry name" value="Znf_RING/FYVE/PHD"/>
</dbReference>
<evidence type="ECO:0000256" key="8">
    <source>
        <dbReference type="ARBA" id="ARBA00022989"/>
    </source>
</evidence>
<evidence type="ECO:0000313" key="15">
    <source>
        <dbReference type="Proteomes" id="UP000187209"/>
    </source>
</evidence>
<evidence type="ECO:0000256" key="2">
    <source>
        <dbReference type="ARBA" id="ARBA00022679"/>
    </source>
</evidence>
<keyword evidence="15" id="KW-1185">Reference proteome</keyword>
<dbReference type="InterPro" id="IPR011016">
    <property type="entry name" value="Znf_RING-CH"/>
</dbReference>
<feature type="domain" description="RING-type" evidence="12">
    <location>
        <begin position="9"/>
        <end position="60"/>
    </location>
</feature>
<evidence type="ECO:0000256" key="3">
    <source>
        <dbReference type="ARBA" id="ARBA00022692"/>
    </source>
</evidence>
<keyword evidence="6" id="KW-0833">Ubl conjugation pathway</keyword>
<evidence type="ECO:0000256" key="1">
    <source>
        <dbReference type="ARBA" id="ARBA00004141"/>
    </source>
</evidence>
<keyword evidence="8 11" id="KW-1133">Transmembrane helix</keyword>
<gene>
    <name evidence="14" type="ORF">SteCoe_9919</name>
</gene>
<dbReference type="GO" id="GO:0008270">
    <property type="term" value="F:zinc ion binding"/>
    <property type="evidence" value="ECO:0007669"/>
    <property type="project" value="UniProtKB-KW"/>
</dbReference>
<keyword evidence="4" id="KW-0479">Metal-binding</keyword>
<accession>A0A1R2CGW3</accession>
<evidence type="ECO:0000256" key="10">
    <source>
        <dbReference type="PROSITE-ProRule" id="PRU00175"/>
    </source>
</evidence>
<evidence type="ECO:0000256" key="4">
    <source>
        <dbReference type="ARBA" id="ARBA00022723"/>
    </source>
</evidence>